<comment type="caution">
    <text evidence="2">The sequence shown here is derived from an EMBL/GenBank/DDBJ whole genome shotgun (WGS) entry which is preliminary data.</text>
</comment>
<accession>A0ABR2ZB30</accession>
<gene>
    <name evidence="2" type="ORF">AAF712_014441</name>
</gene>
<evidence type="ECO:0000313" key="3">
    <source>
        <dbReference type="Proteomes" id="UP001437256"/>
    </source>
</evidence>
<dbReference type="Proteomes" id="UP001437256">
    <property type="component" value="Unassembled WGS sequence"/>
</dbReference>
<feature type="compositionally biased region" description="Acidic residues" evidence="1">
    <location>
        <begin position="46"/>
        <end position="61"/>
    </location>
</feature>
<feature type="region of interest" description="Disordered" evidence="1">
    <location>
        <begin position="22"/>
        <end position="62"/>
    </location>
</feature>
<dbReference type="InterPro" id="IPR046521">
    <property type="entry name" value="DUF6698"/>
</dbReference>
<name>A0ABR2ZB30_9AGAR</name>
<sequence>MEGMKADRREKWASLISCLPNSIPVDEVQPDGAQPKAGTSGTSADDNADEVDSDLDPDPEYDDAKARADFKEQCTKSWKTLTKAHPVVLEFVNYCAEKDDLEGLLTMLNLVYTTFHSDEKANAMLYNNNKKLKDKVFDLIKPPFYSVAHDDEDANQKVLGIAHPTILELFLDWKDIPKYRDGNKDHQAKVNEQYQSVTEPKFGRFVLLSEHGSDDDNKKSTKATNTDIMEVTSITIQFNAYTTCLMCHVLSPAKQWSEKDKRFVYSDFFYLIIDIYDNMLPEFQHRIMAFWNKSIFGNSKGRVKKSHRSGEAFADPEVVAFLKELKADRDTAAKAQEERAAAAAAKAQEERDAAAAKAQDECCQWCR</sequence>
<reference evidence="2 3" key="1">
    <citation type="submission" date="2024-05" db="EMBL/GenBank/DDBJ databases">
        <title>A draft genome resource for the thread blight pathogen Marasmius tenuissimus strain MS-2.</title>
        <authorList>
            <person name="Yulfo-Soto G.E."/>
            <person name="Baruah I.K."/>
            <person name="Amoako-Attah I."/>
            <person name="Bukari Y."/>
            <person name="Meinhardt L.W."/>
            <person name="Bailey B.A."/>
            <person name="Cohen S.P."/>
        </authorList>
    </citation>
    <scope>NUCLEOTIDE SEQUENCE [LARGE SCALE GENOMIC DNA]</scope>
    <source>
        <strain evidence="2 3">MS-2</strain>
    </source>
</reference>
<dbReference type="Pfam" id="PF20414">
    <property type="entry name" value="DUF6698"/>
    <property type="match status" value="1"/>
</dbReference>
<organism evidence="2 3">
    <name type="scientific">Marasmius tenuissimus</name>
    <dbReference type="NCBI Taxonomy" id="585030"/>
    <lineage>
        <taxon>Eukaryota</taxon>
        <taxon>Fungi</taxon>
        <taxon>Dikarya</taxon>
        <taxon>Basidiomycota</taxon>
        <taxon>Agaricomycotina</taxon>
        <taxon>Agaricomycetes</taxon>
        <taxon>Agaricomycetidae</taxon>
        <taxon>Agaricales</taxon>
        <taxon>Marasmiineae</taxon>
        <taxon>Marasmiaceae</taxon>
        <taxon>Marasmius</taxon>
    </lineage>
</organism>
<protein>
    <submittedName>
        <fullName evidence="2">Uncharacterized protein</fullName>
    </submittedName>
</protein>
<evidence type="ECO:0000256" key="1">
    <source>
        <dbReference type="SAM" id="MobiDB-lite"/>
    </source>
</evidence>
<keyword evidence="3" id="KW-1185">Reference proteome</keyword>
<proteinExistence type="predicted"/>
<dbReference type="EMBL" id="JBBXMP010000269">
    <property type="protein sequence ID" value="KAL0058860.1"/>
    <property type="molecule type" value="Genomic_DNA"/>
</dbReference>
<evidence type="ECO:0000313" key="2">
    <source>
        <dbReference type="EMBL" id="KAL0058860.1"/>
    </source>
</evidence>